<feature type="domain" description="Peptidase S26" evidence="8">
    <location>
        <begin position="10"/>
        <end position="148"/>
    </location>
</feature>
<dbReference type="InterPro" id="IPR019533">
    <property type="entry name" value="Peptidase_S26"/>
</dbReference>
<evidence type="ECO:0000256" key="2">
    <source>
        <dbReference type="ARBA" id="ARBA00004401"/>
    </source>
</evidence>
<protein>
    <recommendedName>
        <fullName evidence="4 7">Signal peptidase I</fullName>
        <ecNumber evidence="4 7">3.4.21.89</ecNumber>
    </recommendedName>
</protein>
<comment type="similarity">
    <text evidence="3 7">Belongs to the peptidase S26 family.</text>
</comment>
<dbReference type="PATRIC" id="fig|1461583.4.peg.2362"/>
<dbReference type="EMBL" id="LN483077">
    <property type="protein sequence ID" value="CEA05403.1"/>
    <property type="molecule type" value="Genomic_DNA"/>
</dbReference>
<evidence type="ECO:0000256" key="7">
    <source>
        <dbReference type="RuleBase" id="RU362042"/>
    </source>
</evidence>
<proteinExistence type="inferred from homology"/>
<feature type="active site" evidence="6">
    <location>
        <position position="27"/>
    </location>
</feature>
<evidence type="ECO:0000259" key="8">
    <source>
        <dbReference type="Pfam" id="PF10502"/>
    </source>
</evidence>
<evidence type="ECO:0000256" key="5">
    <source>
        <dbReference type="ARBA" id="ARBA00022801"/>
    </source>
</evidence>
<dbReference type="InterPro" id="IPR036286">
    <property type="entry name" value="LexA/Signal_pep-like_sf"/>
</dbReference>
<dbReference type="HOGENOM" id="CLU_1473505_0_0_9"/>
<reference evidence="9" key="1">
    <citation type="submission" date="2014-07" db="EMBL/GenBank/DDBJ databases">
        <authorList>
            <person name="Urmite Genomes Urmite Genomes"/>
        </authorList>
    </citation>
    <scope>NUCLEOTIDE SEQUENCE</scope>
    <source>
        <strain evidence="9">13S34_air</strain>
    </source>
</reference>
<dbReference type="NCBIfam" id="TIGR02227">
    <property type="entry name" value="sigpep_I_bact"/>
    <property type="match status" value="1"/>
</dbReference>
<dbReference type="GO" id="GO:0009003">
    <property type="term" value="F:signal peptidase activity"/>
    <property type="evidence" value="ECO:0007669"/>
    <property type="project" value="UniProtKB-EC"/>
</dbReference>
<feature type="transmembrane region" description="Helical" evidence="7">
    <location>
        <begin position="156"/>
        <end position="174"/>
    </location>
</feature>
<name>A0A078MDE3_9BACL</name>
<evidence type="ECO:0000256" key="6">
    <source>
        <dbReference type="PIRSR" id="PIRSR600223-1"/>
    </source>
</evidence>
<gene>
    <name evidence="9" type="primary">spsB</name>
    <name evidence="9" type="ORF">BN1050_02445</name>
</gene>
<comment type="catalytic activity">
    <reaction evidence="1 7">
        <text>Cleavage of hydrophobic, N-terminal signal or leader sequences from secreted and periplasmic proteins.</text>
        <dbReference type="EC" id="3.4.21.89"/>
    </reaction>
</comment>
<dbReference type="Gene3D" id="2.10.109.10">
    <property type="entry name" value="Umud Fragment, subunit A"/>
    <property type="match status" value="1"/>
</dbReference>
<dbReference type="EC" id="3.4.21.89" evidence="4 7"/>
<dbReference type="GO" id="GO:0004252">
    <property type="term" value="F:serine-type endopeptidase activity"/>
    <property type="evidence" value="ECO:0007669"/>
    <property type="project" value="InterPro"/>
</dbReference>
<dbReference type="PRINTS" id="PR00727">
    <property type="entry name" value="LEADERPTASE"/>
</dbReference>
<dbReference type="AlphaFoldDB" id="A0A078MDE3"/>
<organism evidence="9">
    <name type="scientific">Metalysinibacillus saudimassiliensis</name>
    <dbReference type="NCBI Taxonomy" id="1461583"/>
    <lineage>
        <taxon>Bacteria</taxon>
        <taxon>Bacillati</taxon>
        <taxon>Bacillota</taxon>
        <taxon>Bacilli</taxon>
        <taxon>Bacillales</taxon>
        <taxon>Caryophanaceae</taxon>
        <taxon>Metalysinibacillus</taxon>
    </lineage>
</organism>
<keyword evidence="5 7" id="KW-0378">Hydrolase</keyword>
<evidence type="ECO:0000256" key="4">
    <source>
        <dbReference type="ARBA" id="ARBA00013208"/>
    </source>
</evidence>
<evidence type="ECO:0000313" key="9">
    <source>
        <dbReference type="EMBL" id="CEA05403.1"/>
    </source>
</evidence>
<dbReference type="GO" id="GO:0005886">
    <property type="term" value="C:plasma membrane"/>
    <property type="evidence" value="ECO:0007669"/>
    <property type="project" value="UniProtKB-SubCell"/>
</dbReference>
<dbReference type="InterPro" id="IPR000223">
    <property type="entry name" value="Pept_S26A_signal_pept_1"/>
</dbReference>
<dbReference type="CDD" id="cd06530">
    <property type="entry name" value="S26_SPase_I"/>
    <property type="match status" value="1"/>
</dbReference>
<dbReference type="PANTHER" id="PTHR43390">
    <property type="entry name" value="SIGNAL PEPTIDASE I"/>
    <property type="match status" value="1"/>
</dbReference>
<dbReference type="GO" id="GO:0006465">
    <property type="term" value="P:signal peptide processing"/>
    <property type="evidence" value="ECO:0007669"/>
    <property type="project" value="InterPro"/>
</dbReference>
<keyword evidence="7" id="KW-0812">Transmembrane</keyword>
<dbReference type="SUPFAM" id="SSF51306">
    <property type="entry name" value="LexA/Signal peptidase"/>
    <property type="match status" value="1"/>
</dbReference>
<evidence type="ECO:0000256" key="1">
    <source>
        <dbReference type="ARBA" id="ARBA00000677"/>
    </source>
</evidence>
<evidence type="ECO:0000256" key="3">
    <source>
        <dbReference type="ARBA" id="ARBA00009370"/>
    </source>
</evidence>
<accession>A0A078MDE3</accession>
<keyword evidence="7" id="KW-0472">Membrane</keyword>
<sequence length="183" mass="20228">MKNKLWYVAALLWLITAWCITPTKGDSMLPNVPSGSLIWVMPFTQIERDDLLAFCHDGKPVAGACMGGESLLKRVVATTGQAVAFEHGVLYVDGLADRRRGDRTMLTALPYVLEKHEYFVLGDNREVSIDSRNFGPVARAQVFGEAFVLTTANVGGLFRSLQLVTLLVLLVVFARKIYSYISS</sequence>
<keyword evidence="7" id="KW-0645">Protease</keyword>
<dbReference type="PROSITE" id="PS00761">
    <property type="entry name" value="SPASE_I_3"/>
    <property type="match status" value="1"/>
</dbReference>
<feature type="active site" evidence="6">
    <location>
        <position position="73"/>
    </location>
</feature>
<dbReference type="InterPro" id="IPR019758">
    <property type="entry name" value="Pept_S26A_signal_pept_1_CS"/>
</dbReference>
<dbReference type="Pfam" id="PF10502">
    <property type="entry name" value="Peptidase_S26"/>
    <property type="match status" value="1"/>
</dbReference>
<dbReference type="PANTHER" id="PTHR43390:SF1">
    <property type="entry name" value="CHLOROPLAST PROCESSING PEPTIDASE"/>
    <property type="match status" value="1"/>
</dbReference>
<comment type="subcellular location">
    <subcellularLocation>
        <location evidence="2">Cell membrane</location>
        <topology evidence="2">Single-pass type II membrane protein</topology>
    </subcellularLocation>
    <subcellularLocation>
        <location evidence="7">Membrane</location>
        <topology evidence="7">Single-pass type II membrane protein</topology>
    </subcellularLocation>
</comment>
<keyword evidence="7" id="KW-1133">Transmembrane helix</keyword>